<gene>
    <name evidence="1" type="ORF">Pint_03770</name>
</gene>
<proteinExistence type="predicted"/>
<organism evidence="1 2">
    <name type="scientific">Pistacia integerrima</name>
    <dbReference type="NCBI Taxonomy" id="434235"/>
    <lineage>
        <taxon>Eukaryota</taxon>
        <taxon>Viridiplantae</taxon>
        <taxon>Streptophyta</taxon>
        <taxon>Embryophyta</taxon>
        <taxon>Tracheophyta</taxon>
        <taxon>Spermatophyta</taxon>
        <taxon>Magnoliopsida</taxon>
        <taxon>eudicotyledons</taxon>
        <taxon>Gunneridae</taxon>
        <taxon>Pentapetalae</taxon>
        <taxon>rosids</taxon>
        <taxon>malvids</taxon>
        <taxon>Sapindales</taxon>
        <taxon>Anacardiaceae</taxon>
        <taxon>Pistacia</taxon>
    </lineage>
</organism>
<dbReference type="Proteomes" id="UP001163603">
    <property type="component" value="Chromosome 3"/>
</dbReference>
<reference evidence="2" key="1">
    <citation type="journal article" date="2023" name="G3 (Bethesda)">
        <title>Genome assembly and association tests identify interacting loci associated with vigor, precocity, and sex in interspecific pistachio rootstocks.</title>
        <authorList>
            <person name="Palmer W."/>
            <person name="Jacygrad E."/>
            <person name="Sagayaradj S."/>
            <person name="Cavanaugh K."/>
            <person name="Han R."/>
            <person name="Bertier L."/>
            <person name="Beede B."/>
            <person name="Kafkas S."/>
            <person name="Golino D."/>
            <person name="Preece J."/>
            <person name="Michelmore R."/>
        </authorList>
    </citation>
    <scope>NUCLEOTIDE SEQUENCE [LARGE SCALE GENOMIC DNA]</scope>
</reference>
<protein>
    <submittedName>
        <fullName evidence="1">Uncharacterized protein</fullName>
    </submittedName>
</protein>
<comment type="caution">
    <text evidence="1">The sequence shown here is derived from an EMBL/GenBank/DDBJ whole genome shotgun (WGS) entry which is preliminary data.</text>
</comment>
<accession>A0ACC0Z3D4</accession>
<name>A0ACC0Z3D4_9ROSI</name>
<evidence type="ECO:0000313" key="2">
    <source>
        <dbReference type="Proteomes" id="UP001163603"/>
    </source>
</evidence>
<sequence length="45" mass="5009">MNISSYEQEDIDEEKWDLLNPEIISRRATINIGVIGQAGCGKSTL</sequence>
<dbReference type="EMBL" id="CM047738">
    <property type="protein sequence ID" value="KAJ0044870.1"/>
    <property type="molecule type" value="Genomic_DNA"/>
</dbReference>
<evidence type="ECO:0000313" key="1">
    <source>
        <dbReference type="EMBL" id="KAJ0044870.1"/>
    </source>
</evidence>
<keyword evidence="2" id="KW-1185">Reference proteome</keyword>